<dbReference type="OrthoDB" id="5563016at2759"/>
<dbReference type="AlphaFoldDB" id="A0A9W7Y9S4"/>
<reference evidence="2" key="1">
    <citation type="submission" date="2022-07" db="EMBL/GenBank/DDBJ databases">
        <title>Phylogenomic reconstructions and comparative analyses of Kickxellomycotina fungi.</title>
        <authorList>
            <person name="Reynolds N.K."/>
            <person name="Stajich J.E."/>
            <person name="Barry K."/>
            <person name="Grigoriev I.V."/>
            <person name="Crous P."/>
            <person name="Smith M.E."/>
        </authorList>
    </citation>
    <scope>NUCLEOTIDE SEQUENCE</scope>
    <source>
        <strain evidence="2">BCRC 34381</strain>
    </source>
</reference>
<proteinExistence type="predicted"/>
<feature type="region of interest" description="Disordered" evidence="1">
    <location>
        <begin position="234"/>
        <end position="258"/>
    </location>
</feature>
<feature type="region of interest" description="Disordered" evidence="1">
    <location>
        <begin position="38"/>
        <end position="155"/>
    </location>
</feature>
<feature type="compositionally biased region" description="Low complexity" evidence="1">
    <location>
        <begin position="244"/>
        <end position="255"/>
    </location>
</feature>
<feature type="region of interest" description="Disordered" evidence="1">
    <location>
        <begin position="174"/>
        <end position="195"/>
    </location>
</feature>
<evidence type="ECO:0000313" key="3">
    <source>
        <dbReference type="Proteomes" id="UP001143981"/>
    </source>
</evidence>
<feature type="non-terminal residue" evidence="2">
    <location>
        <position position="580"/>
    </location>
</feature>
<feature type="region of interest" description="Disordered" evidence="1">
    <location>
        <begin position="520"/>
        <end position="580"/>
    </location>
</feature>
<gene>
    <name evidence="2" type="ORF">LPJ61_001575</name>
</gene>
<name>A0A9W7Y9S4_9FUNG</name>
<feature type="region of interest" description="Disordered" evidence="1">
    <location>
        <begin position="336"/>
        <end position="380"/>
    </location>
</feature>
<feature type="compositionally biased region" description="Pro residues" evidence="1">
    <location>
        <begin position="113"/>
        <end position="123"/>
    </location>
</feature>
<organism evidence="2 3">
    <name type="scientific">Coemansia biformis</name>
    <dbReference type="NCBI Taxonomy" id="1286918"/>
    <lineage>
        <taxon>Eukaryota</taxon>
        <taxon>Fungi</taxon>
        <taxon>Fungi incertae sedis</taxon>
        <taxon>Zoopagomycota</taxon>
        <taxon>Kickxellomycotina</taxon>
        <taxon>Kickxellomycetes</taxon>
        <taxon>Kickxellales</taxon>
        <taxon>Kickxellaceae</taxon>
        <taxon>Coemansia</taxon>
    </lineage>
</organism>
<keyword evidence="3" id="KW-1185">Reference proteome</keyword>
<accession>A0A9W7Y9S4</accession>
<dbReference type="Proteomes" id="UP001143981">
    <property type="component" value="Unassembled WGS sequence"/>
</dbReference>
<feature type="compositionally biased region" description="Low complexity" evidence="1">
    <location>
        <begin position="103"/>
        <end position="112"/>
    </location>
</feature>
<sequence length="580" mass="60093">MPLLPSSAKGPAAADNAGDCLRSAAGRREGLKKWLAMKVGPPYGQGGSDKKAARASNLSEAGSGRKAVHQQGPRGRQSMPVAPRLYRKPAGARSSSPWGAGVSPRGPRNSPRSPAPVQAPAPTPLASTERSSGEAAAEPGASVRSTDRRSRRRLPLRKRSLIYAIYCTAQPNSAAATPSAQQPTPPAPPAGPARAEGAGLVWRHDLEHYQLGPYDPHQLATINASSIYASCQSMTSTNDSEEPASSASGASSAAGVSPGKYSASQLMSDLSVRFMVVDVVNHLNALQRRASAASNKSSCMSTSSRSSFAEQQAVEEMAYRCSSRYAPRLSTIERGHDGRLLLRPSMSATSTRDTRSLDSSDPGDGRSPAQGSVEKAHLPAPRISPLCGAAHGAVDSLRIHASKLSTDTLAPPDRYRHYLGYDSSLFSLREASGTDLHANDTFAPPAGSPQFSIITPPESPEKSNQTTANTSLVTAVAAGDGMGAAPGSSDPEMASDDMGEPLIVLGKAAELPSRLPGCYYTPERSAADRSGASADGKRSDTGRGADTGAGPRDSGMSSCEAGRPAADEDSTCSVSPLAPP</sequence>
<comment type="caution">
    <text evidence="2">The sequence shown here is derived from an EMBL/GenBank/DDBJ whole genome shotgun (WGS) entry which is preliminary data.</text>
</comment>
<evidence type="ECO:0000256" key="1">
    <source>
        <dbReference type="SAM" id="MobiDB-lite"/>
    </source>
</evidence>
<feature type="compositionally biased region" description="Low complexity" evidence="1">
    <location>
        <begin position="133"/>
        <end position="144"/>
    </location>
</feature>
<dbReference type="EMBL" id="JANBOI010000142">
    <property type="protein sequence ID" value="KAJ1733416.1"/>
    <property type="molecule type" value="Genomic_DNA"/>
</dbReference>
<protein>
    <submittedName>
        <fullName evidence="2">Uncharacterized protein</fullName>
    </submittedName>
</protein>
<evidence type="ECO:0000313" key="2">
    <source>
        <dbReference type="EMBL" id="KAJ1733416.1"/>
    </source>
</evidence>